<dbReference type="Gene3D" id="3.40.640.10">
    <property type="entry name" value="Type I PLP-dependent aspartate aminotransferase-like (Major domain)"/>
    <property type="match status" value="1"/>
</dbReference>
<dbReference type="CDD" id="cd00609">
    <property type="entry name" value="AAT_like"/>
    <property type="match status" value="1"/>
</dbReference>
<dbReference type="InterPro" id="IPR004838">
    <property type="entry name" value="NHTrfase_class1_PyrdxlP-BS"/>
</dbReference>
<dbReference type="Proteomes" id="UP001285921">
    <property type="component" value="Unassembled WGS sequence"/>
</dbReference>
<keyword evidence="12" id="KW-1185">Reference proteome</keyword>
<organism evidence="11 12">
    <name type="scientific">Paenibacillus glycanilyticus</name>
    <dbReference type="NCBI Taxonomy" id="126569"/>
    <lineage>
        <taxon>Bacteria</taxon>
        <taxon>Bacillati</taxon>
        <taxon>Bacillota</taxon>
        <taxon>Bacilli</taxon>
        <taxon>Bacillales</taxon>
        <taxon>Paenibacillaceae</taxon>
        <taxon>Paenibacillus</taxon>
    </lineage>
</organism>
<dbReference type="InterPro" id="IPR004839">
    <property type="entry name" value="Aminotransferase_I/II_large"/>
</dbReference>
<dbReference type="EMBL" id="BTCL01000027">
    <property type="protein sequence ID" value="GMK48237.1"/>
    <property type="molecule type" value="Genomic_DNA"/>
</dbReference>
<comment type="catalytic activity">
    <reaction evidence="9">
        <text>O-phospho-L-threonine + H(+) = (R)-1-aminopropan-2-yl phosphate + CO2</text>
        <dbReference type="Rhea" id="RHEA:11492"/>
        <dbReference type="ChEBI" id="CHEBI:15378"/>
        <dbReference type="ChEBI" id="CHEBI:16526"/>
        <dbReference type="ChEBI" id="CHEBI:58563"/>
        <dbReference type="ChEBI" id="CHEBI:58675"/>
        <dbReference type="EC" id="4.1.1.81"/>
    </reaction>
</comment>
<keyword evidence="6" id="KW-0663">Pyridoxal phosphate</keyword>
<evidence type="ECO:0000256" key="6">
    <source>
        <dbReference type="ARBA" id="ARBA00022898"/>
    </source>
</evidence>
<evidence type="ECO:0000256" key="4">
    <source>
        <dbReference type="ARBA" id="ARBA00012285"/>
    </source>
</evidence>
<dbReference type="InterPro" id="IPR015422">
    <property type="entry name" value="PyrdxlP-dep_Trfase_small"/>
</dbReference>
<comment type="cofactor">
    <cofactor evidence="1">
        <name>pyridoxal 5'-phosphate</name>
        <dbReference type="ChEBI" id="CHEBI:597326"/>
    </cofactor>
</comment>
<evidence type="ECO:0000259" key="10">
    <source>
        <dbReference type="Pfam" id="PF00155"/>
    </source>
</evidence>
<dbReference type="PANTHER" id="PTHR42885">
    <property type="entry name" value="HISTIDINOL-PHOSPHATE AMINOTRANSFERASE-RELATED"/>
    <property type="match status" value="1"/>
</dbReference>
<evidence type="ECO:0000256" key="2">
    <source>
        <dbReference type="ARBA" id="ARBA00003444"/>
    </source>
</evidence>
<dbReference type="InterPro" id="IPR015424">
    <property type="entry name" value="PyrdxlP-dep_Trfase"/>
</dbReference>
<proteinExistence type="predicted"/>
<evidence type="ECO:0000256" key="8">
    <source>
        <dbReference type="ARBA" id="ARBA00029996"/>
    </source>
</evidence>
<comment type="caution">
    <text evidence="11">The sequence shown here is derived from an EMBL/GenBank/DDBJ whole genome shotgun (WGS) entry which is preliminary data.</text>
</comment>
<keyword evidence="5" id="KW-0169">Cobalamin biosynthesis</keyword>
<dbReference type="Pfam" id="PF00155">
    <property type="entry name" value="Aminotran_1_2"/>
    <property type="match status" value="1"/>
</dbReference>
<sequence length="362" mass="40608">MLERYGHGGDLRTAEETFGFPARQFIDFSSNMNPFGPPDGVRRALVHYAEQIDRYPDPAVRGLRTKLAQLHRVDEQSILIGNGAAELIDLVVRALRPAVTALAYPCFTEYGDAVMKTGGSITPIMLSADNDFVLNSSMIDSEADFYMIGSPNNPTGQLVDPALIMKLLYNGATVVVDEAFMDFVPEEESYTLLREAASHERLFVIRSMTKFYAVPGIRLGYMVGAPHKISELRRLQVPWSVNSLAQEIGEAVLEEKEYASRTMNWLLEERPWLIGKLEALGFRVIPGKVNYLLVRLPDIPGLTAAGLQHEMGRMGILIRDASHFIGLDESYCRFAVKLRHQNEWLLEALDRSLSKFREAATR</sequence>
<evidence type="ECO:0000256" key="7">
    <source>
        <dbReference type="ARBA" id="ARBA00023239"/>
    </source>
</evidence>
<gene>
    <name evidence="11" type="ORF">PghCCS26_53670</name>
</gene>
<protein>
    <recommendedName>
        <fullName evidence="4">threonine-phosphate decarboxylase</fullName>
        <ecNumber evidence="4">4.1.1.81</ecNumber>
    </recommendedName>
    <alternativeName>
        <fullName evidence="8">L-threonine-O-3-phosphate decarboxylase</fullName>
    </alternativeName>
</protein>
<dbReference type="Gene3D" id="3.90.1150.10">
    <property type="entry name" value="Aspartate Aminotransferase, domain 1"/>
    <property type="match status" value="1"/>
</dbReference>
<dbReference type="InterPro" id="IPR005860">
    <property type="entry name" value="CobD"/>
</dbReference>
<keyword evidence="7" id="KW-0456">Lyase</keyword>
<dbReference type="EC" id="4.1.1.81" evidence="4"/>
<dbReference type="InterPro" id="IPR015421">
    <property type="entry name" value="PyrdxlP-dep_Trfase_major"/>
</dbReference>
<comment type="pathway">
    <text evidence="3">Cofactor biosynthesis; adenosylcobalamin biosynthesis.</text>
</comment>
<dbReference type="PANTHER" id="PTHR42885:SF1">
    <property type="entry name" value="THREONINE-PHOSPHATE DECARBOXYLASE"/>
    <property type="match status" value="1"/>
</dbReference>
<feature type="domain" description="Aminotransferase class I/classII large" evidence="10">
    <location>
        <begin position="24"/>
        <end position="336"/>
    </location>
</feature>
<comment type="function">
    <text evidence="2">Decarboxylates L-threonine-O-3-phosphate to yield (R)-1-amino-2-propanol O-2-phosphate, the precursor for the linkage between the nucleotide loop and the corrin ring in cobalamin.</text>
</comment>
<dbReference type="PROSITE" id="PS00105">
    <property type="entry name" value="AA_TRANSFER_CLASS_1"/>
    <property type="match status" value="1"/>
</dbReference>
<evidence type="ECO:0000256" key="1">
    <source>
        <dbReference type="ARBA" id="ARBA00001933"/>
    </source>
</evidence>
<evidence type="ECO:0000313" key="12">
    <source>
        <dbReference type="Proteomes" id="UP001285921"/>
    </source>
</evidence>
<evidence type="ECO:0000256" key="5">
    <source>
        <dbReference type="ARBA" id="ARBA00022573"/>
    </source>
</evidence>
<name>A0ABQ6NSZ8_9BACL</name>
<evidence type="ECO:0000256" key="3">
    <source>
        <dbReference type="ARBA" id="ARBA00004953"/>
    </source>
</evidence>
<evidence type="ECO:0000256" key="9">
    <source>
        <dbReference type="ARBA" id="ARBA00048531"/>
    </source>
</evidence>
<dbReference type="NCBIfam" id="TIGR01140">
    <property type="entry name" value="L_thr_O3P_dcar"/>
    <property type="match status" value="1"/>
</dbReference>
<dbReference type="RefSeq" id="WP_317981946.1">
    <property type="nucleotide sequence ID" value="NZ_BTCL01000027.1"/>
</dbReference>
<reference evidence="11 12" key="1">
    <citation type="submission" date="2023-05" db="EMBL/GenBank/DDBJ databases">
        <title>Draft genome of Paenibacillus sp. CCS26.</title>
        <authorList>
            <person name="Akita H."/>
            <person name="Shinto Y."/>
            <person name="Kimura Z."/>
        </authorList>
    </citation>
    <scope>NUCLEOTIDE SEQUENCE [LARGE SCALE GENOMIC DNA]</scope>
    <source>
        <strain evidence="11 12">CCS26</strain>
    </source>
</reference>
<accession>A0ABQ6NSZ8</accession>
<evidence type="ECO:0000313" key="11">
    <source>
        <dbReference type="EMBL" id="GMK48237.1"/>
    </source>
</evidence>
<dbReference type="SUPFAM" id="SSF53383">
    <property type="entry name" value="PLP-dependent transferases"/>
    <property type="match status" value="1"/>
</dbReference>